<dbReference type="Proteomes" id="UP000479190">
    <property type="component" value="Unassembled WGS sequence"/>
</dbReference>
<dbReference type="AlphaFoldDB" id="A0A6H5INX9"/>
<name>A0A6H5INX9_9HYME</name>
<proteinExistence type="predicted"/>
<evidence type="ECO:0000313" key="2">
    <source>
        <dbReference type="Proteomes" id="UP000479190"/>
    </source>
</evidence>
<organism evidence="1 2">
    <name type="scientific">Trichogramma brassicae</name>
    <dbReference type="NCBI Taxonomy" id="86971"/>
    <lineage>
        <taxon>Eukaryota</taxon>
        <taxon>Metazoa</taxon>
        <taxon>Ecdysozoa</taxon>
        <taxon>Arthropoda</taxon>
        <taxon>Hexapoda</taxon>
        <taxon>Insecta</taxon>
        <taxon>Pterygota</taxon>
        <taxon>Neoptera</taxon>
        <taxon>Endopterygota</taxon>
        <taxon>Hymenoptera</taxon>
        <taxon>Apocrita</taxon>
        <taxon>Proctotrupomorpha</taxon>
        <taxon>Chalcidoidea</taxon>
        <taxon>Trichogrammatidae</taxon>
        <taxon>Trichogramma</taxon>
    </lineage>
</organism>
<protein>
    <submittedName>
        <fullName evidence="1">Uncharacterized protein</fullName>
    </submittedName>
</protein>
<keyword evidence="2" id="KW-1185">Reference proteome</keyword>
<reference evidence="1 2" key="1">
    <citation type="submission" date="2020-02" db="EMBL/GenBank/DDBJ databases">
        <authorList>
            <person name="Ferguson B K."/>
        </authorList>
    </citation>
    <scope>NUCLEOTIDE SEQUENCE [LARGE SCALE GENOMIC DNA]</scope>
</reference>
<evidence type="ECO:0000313" key="1">
    <source>
        <dbReference type="EMBL" id="CAB0039200.1"/>
    </source>
</evidence>
<dbReference type="EMBL" id="CADCXV010000944">
    <property type="protein sequence ID" value="CAB0039200.1"/>
    <property type="molecule type" value="Genomic_DNA"/>
</dbReference>
<sequence>MGILIRKPDFWIAGASRLRSRSPLYSSSKNTWGLHKMGCSSVLMDKRARKRMLYILDN</sequence>
<accession>A0A6H5INX9</accession>
<gene>
    <name evidence="1" type="ORF">TBRA_LOCUS10955</name>
</gene>